<proteinExistence type="predicted"/>
<accession>A0ABS1BNK4</accession>
<reference evidence="2 3" key="1">
    <citation type="submission" date="2020-12" db="EMBL/GenBank/DDBJ databases">
        <title>Bacterial novel species Pedobacter sp. SD-b isolated from soil.</title>
        <authorList>
            <person name="Jung H.-Y."/>
        </authorList>
    </citation>
    <scope>NUCLEOTIDE SEQUENCE [LARGE SCALE GENOMIC DNA]</scope>
    <source>
        <strain evidence="2 3">SD-b</strain>
    </source>
</reference>
<evidence type="ECO:0000259" key="1">
    <source>
        <dbReference type="Pfam" id="PF01841"/>
    </source>
</evidence>
<sequence>MDIHQSQDYYWADATGKKVIYNELLYPNFQQAVNAFEMIKKKYSGIHPIPFSAKDEQHIKGDFLIKNTEAAFKTWRGNIYKNIPFTDFCEYILPYRVSVEPLQDWRLAYQKQYQWLPQVFKANSLIAAINYLQADYNTWFRSNFDQGKRKEPLPRLGALQLLFRKEGPCEDIADLQVFALRSQGIPAALNIIPYWATSTYSHFTNTVFDKNSKPVQFDVGRVPATATLIREPSKVLRMTYSKQPTTLASFTNLQNIPDGFMRNTNYIDVTADYWATKDLNVTLPENPENLKTAYISVFNGMSWKPTWWGAVNQSKALFKNMPIGVLYLPGFYSKGKIKPVAYPVFHSNQPIILKPDIKIKRTIIINEQEGYLIFRPGKTYRLYYWDTAWKALGLQKVMPLAKSIIFNNVPQNALLLLVPEYSEGKERPFIITDNGKRQWF</sequence>
<protein>
    <submittedName>
        <fullName evidence="2">Transglutaminase domain-containing protein</fullName>
    </submittedName>
</protein>
<dbReference type="RefSeq" id="WP_200588109.1">
    <property type="nucleotide sequence ID" value="NZ_JAEHFY010000033.1"/>
</dbReference>
<dbReference type="InterPro" id="IPR002931">
    <property type="entry name" value="Transglutaminase-like"/>
</dbReference>
<dbReference type="EMBL" id="JAEHFY010000033">
    <property type="protein sequence ID" value="MBK0384460.1"/>
    <property type="molecule type" value="Genomic_DNA"/>
</dbReference>
<dbReference type="Proteomes" id="UP000660024">
    <property type="component" value="Unassembled WGS sequence"/>
</dbReference>
<evidence type="ECO:0000313" key="3">
    <source>
        <dbReference type="Proteomes" id="UP000660024"/>
    </source>
</evidence>
<dbReference type="PANTHER" id="PTHR35532:SF5">
    <property type="entry name" value="CARBOHYDRATE-BINDING DOMAIN-CONTAINING PROTEIN"/>
    <property type="match status" value="1"/>
</dbReference>
<dbReference type="SUPFAM" id="SSF54001">
    <property type="entry name" value="Cysteine proteinases"/>
    <property type="match status" value="1"/>
</dbReference>
<organism evidence="2 3">
    <name type="scientific">Pedobacter segetis</name>
    <dbReference type="NCBI Taxonomy" id="2793069"/>
    <lineage>
        <taxon>Bacteria</taxon>
        <taxon>Pseudomonadati</taxon>
        <taxon>Bacteroidota</taxon>
        <taxon>Sphingobacteriia</taxon>
        <taxon>Sphingobacteriales</taxon>
        <taxon>Sphingobacteriaceae</taxon>
        <taxon>Pedobacter</taxon>
    </lineage>
</organism>
<dbReference type="Pfam" id="PF01841">
    <property type="entry name" value="Transglut_core"/>
    <property type="match status" value="1"/>
</dbReference>
<name>A0ABS1BNK4_9SPHI</name>
<gene>
    <name evidence="2" type="ORF">I5M32_15955</name>
</gene>
<keyword evidence="3" id="KW-1185">Reference proteome</keyword>
<evidence type="ECO:0000313" key="2">
    <source>
        <dbReference type="EMBL" id="MBK0384460.1"/>
    </source>
</evidence>
<dbReference type="InterPro" id="IPR038765">
    <property type="entry name" value="Papain-like_cys_pep_sf"/>
</dbReference>
<feature type="domain" description="Transglutaminase-like" evidence="1">
    <location>
        <begin position="137"/>
        <end position="217"/>
    </location>
</feature>
<dbReference type="PANTHER" id="PTHR35532">
    <property type="entry name" value="SIMILAR TO POLYHYDROXYALKANOATE DEPOLYMERASE"/>
    <property type="match status" value="1"/>
</dbReference>
<comment type="caution">
    <text evidence="2">The sequence shown here is derived from an EMBL/GenBank/DDBJ whole genome shotgun (WGS) entry which is preliminary data.</text>
</comment>